<keyword evidence="1" id="KW-0732">Signal</keyword>
<proteinExistence type="predicted"/>
<dbReference type="EMBL" id="KE747818">
    <property type="protein sequence ID" value="RMZ69369.1"/>
    <property type="molecule type" value="Genomic_DNA"/>
</dbReference>
<evidence type="ECO:0000313" key="2">
    <source>
        <dbReference type="EMBL" id="RMZ69369.1"/>
    </source>
</evidence>
<protein>
    <submittedName>
        <fullName evidence="2">Uncharacterized protein</fullName>
    </submittedName>
</protein>
<name>A0A3M7M4P9_9PLEO</name>
<evidence type="ECO:0000256" key="1">
    <source>
        <dbReference type="SAM" id="SignalP"/>
    </source>
</evidence>
<evidence type="ECO:0000313" key="3">
    <source>
        <dbReference type="Proteomes" id="UP000265663"/>
    </source>
</evidence>
<dbReference type="Proteomes" id="UP000265663">
    <property type="component" value="Unassembled WGS sequence"/>
</dbReference>
<dbReference type="OrthoDB" id="2910287at2759"/>
<accession>A0A3M7M4P9</accession>
<dbReference type="AlphaFoldDB" id="A0A3M7M4P9"/>
<gene>
    <name evidence="2" type="ORF">GMOD_00006158</name>
</gene>
<sequence>MYTNSITLVAILTATVSVSASPTHHLMRRGLPGAYYTCTDPNFSGICSWTQPNTVCHIQGGGGGIESLGPDQGSICTLYKGTDCKGDAMESLRFPGISTNMPTFGSFKCVKEFPATGTNTVAAPALPALGAALSGKFGLLKEVKPKGREEGMIGLEKLTYY</sequence>
<reference evidence="2 3" key="1">
    <citation type="journal article" date="2014" name="PLoS ONE">
        <title>De novo Genome Assembly of the Fungal Plant Pathogen Pyrenophora semeniperda.</title>
        <authorList>
            <person name="Soliai M.M."/>
            <person name="Meyer S.E."/>
            <person name="Udall J.A."/>
            <person name="Elzinga D.E."/>
            <person name="Hermansen R.A."/>
            <person name="Bodily P.M."/>
            <person name="Hart A.A."/>
            <person name="Coleman C.E."/>
        </authorList>
    </citation>
    <scope>NUCLEOTIDE SEQUENCE [LARGE SCALE GENOMIC DNA]</scope>
    <source>
        <strain evidence="2 3">CCB06</strain>
        <tissue evidence="2">Mycelium</tissue>
    </source>
</reference>
<keyword evidence="3" id="KW-1185">Reference proteome</keyword>
<organism evidence="2 3">
    <name type="scientific">Pyrenophora seminiperda CCB06</name>
    <dbReference type="NCBI Taxonomy" id="1302712"/>
    <lineage>
        <taxon>Eukaryota</taxon>
        <taxon>Fungi</taxon>
        <taxon>Dikarya</taxon>
        <taxon>Ascomycota</taxon>
        <taxon>Pezizomycotina</taxon>
        <taxon>Dothideomycetes</taxon>
        <taxon>Pleosporomycetidae</taxon>
        <taxon>Pleosporales</taxon>
        <taxon>Pleosporineae</taxon>
        <taxon>Pleosporaceae</taxon>
        <taxon>Pyrenophora</taxon>
    </lineage>
</organism>
<feature type="chain" id="PRO_5018061082" evidence="1">
    <location>
        <begin position="21"/>
        <end position="161"/>
    </location>
</feature>
<feature type="signal peptide" evidence="1">
    <location>
        <begin position="1"/>
        <end position="20"/>
    </location>
</feature>